<dbReference type="Gene3D" id="3.40.50.300">
    <property type="entry name" value="P-loop containing nucleotide triphosphate hydrolases"/>
    <property type="match status" value="1"/>
</dbReference>
<name>A0A919BR63_9GAMM</name>
<proteinExistence type="predicted"/>
<dbReference type="InterPro" id="IPR053155">
    <property type="entry name" value="F-pilin_assembly_TraC"/>
</dbReference>
<evidence type="ECO:0000259" key="1">
    <source>
        <dbReference type="Pfam" id="PF19044"/>
    </source>
</evidence>
<reference evidence="2" key="1">
    <citation type="journal article" date="2014" name="Int. J. Syst. Evol. Microbiol.">
        <title>Complete genome sequence of Corynebacterium casei LMG S-19264T (=DSM 44701T), isolated from a smear-ripened cheese.</title>
        <authorList>
            <consortium name="US DOE Joint Genome Institute (JGI-PGF)"/>
            <person name="Walter F."/>
            <person name="Albersmeier A."/>
            <person name="Kalinowski J."/>
            <person name="Ruckert C."/>
        </authorList>
    </citation>
    <scope>NUCLEOTIDE SEQUENCE</scope>
    <source>
        <strain evidence="2">KCTC 42731</strain>
    </source>
</reference>
<dbReference type="InterPro" id="IPR025955">
    <property type="entry name" value="TraC/Conjuga_ATPase"/>
</dbReference>
<dbReference type="Proteomes" id="UP000623842">
    <property type="component" value="Unassembled WGS sequence"/>
</dbReference>
<dbReference type="PANTHER" id="PTHR38467:SF1">
    <property type="entry name" value="CONJUGATIVE TRANSFER: ASSEMBLY"/>
    <property type="match status" value="1"/>
</dbReference>
<dbReference type="InterPro" id="IPR043964">
    <property type="entry name" value="P-loop_TraG"/>
</dbReference>
<organism evidence="2 3">
    <name type="scientific">Thalassotalea marina</name>
    <dbReference type="NCBI Taxonomy" id="1673741"/>
    <lineage>
        <taxon>Bacteria</taxon>
        <taxon>Pseudomonadati</taxon>
        <taxon>Pseudomonadota</taxon>
        <taxon>Gammaproteobacteria</taxon>
        <taxon>Alteromonadales</taxon>
        <taxon>Colwelliaceae</taxon>
        <taxon>Thalassotalea</taxon>
    </lineage>
</organism>
<dbReference type="EMBL" id="BNCK01000014">
    <property type="protein sequence ID" value="GHG07087.1"/>
    <property type="molecule type" value="Genomic_DNA"/>
</dbReference>
<protein>
    <submittedName>
        <fullName evidence="2">Conjugal transfer protein TraC</fullName>
    </submittedName>
</protein>
<sequence>MLAQYTQKILKSIMGDGGVTSSEIIGLAQRERLSDFLPYLTYSANKETFANIDNTEGYMWECVPSYFQTEQKVKRVEKMLQLKLPRDSVWSFHMYGDNHIKPMLDANKIGIQRNATLVRKSADEYSNHLIESTNGMPQVSEIPVRNFRVFVTLKSETVLESNQVVAVEEGLKSAGLCPRRCNDGDLARLLRRMLNNEPNKPVSNEVSKSKPIRKQILKPGLKTSFPKSGKVRIGDLHARCLTPHVVPSKTNTIKENKLLGGYMGIEDDGNQLLSPFLYTCVVSYMGVQEEFENKAKIMNGQNLVGKNAKELQKRLVEYRWLNDLPEDTVKCRVHQTLWIFDTSEANLDLSVNRAIRIASDEDYTLREEGRLSTTMFLMSLPFGYYNVRGNAETIDRYNILPASSVASILPLQADYSGSVRIVDDERVTNKPVLCLVGRKGQIQGYNVFDKRSNNHNFIITAGSGAGKSFKLNKFVNDYYASGSLVRLIDLGYSFEKSCRINNGRFLDIGKEKMCINPFYSMAKDEEDSERDLISCAIVISEMINSFTGAPLSELEFSLLKAAARWTKKQGNIVKGIDSTRDYLENIETHAKGEKILDVKRAVESAKIMAYNLRDFTSQGVYGRFFNGVSNFNIKDDEFVVVELQQLKEEKELFPVIIMQVINSVTQDLYLGDRSYQRFCLFEEVAQYLRKQGHKDLGRLAMIIEEGYRRARKHNGSFGAVLQSILDLELFGDIGQVIKSNAAYKFYLESEDYVAASERGLITHKGIALEILDSIRNQKPRYSECMIETPFGFGVGRLIVDKWNYWVNTSDGKETQKYYDLIRQGYLPEEAISKLSGIPL</sequence>
<dbReference type="AlphaFoldDB" id="A0A919BR63"/>
<dbReference type="PANTHER" id="PTHR38467">
    <property type="match status" value="1"/>
</dbReference>
<dbReference type="InterPro" id="IPR027417">
    <property type="entry name" value="P-loop_NTPase"/>
</dbReference>
<dbReference type="RefSeq" id="WP_189774631.1">
    <property type="nucleotide sequence ID" value="NZ_BNCK01000014.1"/>
</dbReference>
<evidence type="ECO:0000313" key="2">
    <source>
        <dbReference type="EMBL" id="GHG07087.1"/>
    </source>
</evidence>
<dbReference type="Pfam" id="PF19044">
    <property type="entry name" value="P-loop_TraG"/>
    <property type="match status" value="1"/>
</dbReference>
<dbReference type="Gene3D" id="1.10.8.730">
    <property type="match status" value="1"/>
</dbReference>
<dbReference type="SUPFAM" id="SSF52540">
    <property type="entry name" value="P-loop containing nucleoside triphosphate hydrolases"/>
    <property type="match status" value="1"/>
</dbReference>
<accession>A0A919BR63</accession>
<evidence type="ECO:0000313" key="3">
    <source>
        <dbReference type="Proteomes" id="UP000623842"/>
    </source>
</evidence>
<comment type="caution">
    <text evidence="2">The sequence shown here is derived from an EMBL/GenBank/DDBJ whole genome shotgun (WGS) entry which is preliminary data.</text>
</comment>
<gene>
    <name evidence="2" type="ORF">GCM10017161_40910</name>
</gene>
<keyword evidence="3" id="KW-1185">Reference proteome</keyword>
<reference evidence="2" key="2">
    <citation type="submission" date="2020-09" db="EMBL/GenBank/DDBJ databases">
        <authorList>
            <person name="Sun Q."/>
            <person name="Kim S."/>
        </authorList>
    </citation>
    <scope>NUCLEOTIDE SEQUENCE</scope>
    <source>
        <strain evidence="2">KCTC 42731</strain>
    </source>
</reference>
<dbReference type="Pfam" id="PF11130">
    <property type="entry name" value="TraC_F_IV"/>
    <property type="match status" value="1"/>
</dbReference>
<feature type="domain" description="TraG P-loop" evidence="1">
    <location>
        <begin position="451"/>
        <end position="757"/>
    </location>
</feature>